<evidence type="ECO:0000313" key="2">
    <source>
        <dbReference type="Proteomes" id="UP000183407"/>
    </source>
</evidence>
<sequence length="311" mass="34045">MDHVDDDDHDFGARPPSVTLRLEDRHSCPTSAYVAERAGVHPRMLARLGARPRQQARVSHSGRTALFTLIPDADATAIDSIRVSESGRRRLGVEPGQPVILDLRCIDPGMTEPQARIDGEFLERLDDDGNHRRLVVLAPHGGAIEVDTDRQAEHVFESLGPQNSTLWTCKGWRQGGHAYSAWHISSSDLSVHSFPFLRSLATRRFRWAVSFHGYSGSEVLIGGLAPSRLRSEVRNAIAQALGGSGIGVRVADPGEQFSGRSASNVVNRLTVDTAGGIQIEQCLAARMHYGRAIADAVSDVYDSWISHHPER</sequence>
<name>A0A1H5MBC6_RHOJO</name>
<dbReference type="Pfam" id="PF05908">
    <property type="entry name" value="Gamma_PGA_hydro"/>
    <property type="match status" value="1"/>
</dbReference>
<dbReference type="EMBL" id="FNTL01000005">
    <property type="protein sequence ID" value="SEE86453.1"/>
    <property type="molecule type" value="Genomic_DNA"/>
</dbReference>
<dbReference type="Proteomes" id="UP000183407">
    <property type="component" value="Unassembled WGS sequence"/>
</dbReference>
<dbReference type="RefSeq" id="WP_240320086.1">
    <property type="nucleotide sequence ID" value="NZ_FNTL01000005.1"/>
</dbReference>
<gene>
    <name evidence="1" type="ORF">SAMN04490220_8813</name>
</gene>
<reference evidence="2" key="1">
    <citation type="submission" date="2016-10" db="EMBL/GenBank/DDBJ databases">
        <authorList>
            <person name="Varghese N."/>
        </authorList>
    </citation>
    <scope>NUCLEOTIDE SEQUENCE [LARGE SCALE GENOMIC DNA]</scope>
    <source>
        <strain evidence="2">DSM 44719</strain>
    </source>
</reference>
<protein>
    <submittedName>
        <fullName evidence="1">Phage-related replication protein YjqB, UPF0714/DUF867 family</fullName>
    </submittedName>
</protein>
<evidence type="ECO:0000313" key="1">
    <source>
        <dbReference type="EMBL" id="SEE86453.1"/>
    </source>
</evidence>
<dbReference type="AlphaFoldDB" id="A0A1H5MBC6"/>
<proteinExistence type="predicted"/>
<dbReference type="InterPro" id="IPR038128">
    <property type="entry name" value="Gamma_PGA_hydro_sf"/>
</dbReference>
<dbReference type="InterPro" id="IPR008585">
    <property type="entry name" value="Gamma_PGA_hydro"/>
</dbReference>
<accession>A0A1H5MBC6</accession>
<dbReference type="Gene3D" id="3.40.630.100">
    <property type="entry name" value="Poly-gamma-glutamate hydrolase, zinc-binding motif"/>
    <property type="match status" value="1"/>
</dbReference>
<organism evidence="1 2">
    <name type="scientific">Rhodococcus jostii</name>
    <dbReference type="NCBI Taxonomy" id="132919"/>
    <lineage>
        <taxon>Bacteria</taxon>
        <taxon>Bacillati</taxon>
        <taxon>Actinomycetota</taxon>
        <taxon>Actinomycetes</taxon>
        <taxon>Mycobacteriales</taxon>
        <taxon>Nocardiaceae</taxon>
        <taxon>Rhodococcus</taxon>
    </lineage>
</organism>